<comment type="caution">
    <text evidence="2">The sequence shown here is derived from an EMBL/GenBank/DDBJ whole genome shotgun (WGS) entry which is preliminary data.</text>
</comment>
<dbReference type="EMBL" id="DTQM01000019">
    <property type="protein sequence ID" value="HGC41799.1"/>
    <property type="molecule type" value="Genomic_DNA"/>
</dbReference>
<dbReference type="NCBIfam" id="TIGR02019">
    <property type="entry name" value="BchJ"/>
    <property type="match status" value="1"/>
</dbReference>
<accession>A0A8J4H6Y2</accession>
<dbReference type="SMART" id="SM00989">
    <property type="entry name" value="V4R"/>
    <property type="match status" value="1"/>
</dbReference>
<gene>
    <name evidence="2" type="primary">bchJ</name>
    <name evidence="2" type="ORF">ENY07_01025</name>
</gene>
<reference evidence="2" key="1">
    <citation type="journal article" date="2020" name="mSystems">
        <title>Genome- and Community-Level Interaction Insights into Carbon Utilization and Element Cycling Functions of Hydrothermarchaeota in Hydrothermal Sediment.</title>
        <authorList>
            <person name="Zhou Z."/>
            <person name="Liu Y."/>
            <person name="Xu W."/>
            <person name="Pan J."/>
            <person name="Luo Z.H."/>
            <person name="Li M."/>
        </authorList>
    </citation>
    <scope>NUCLEOTIDE SEQUENCE</scope>
    <source>
        <strain evidence="2">SpSt-997</strain>
    </source>
</reference>
<dbReference type="SUPFAM" id="SSF111126">
    <property type="entry name" value="Ligand-binding domain in the NO signalling and Golgi transport"/>
    <property type="match status" value="1"/>
</dbReference>
<dbReference type="InterPro" id="IPR024096">
    <property type="entry name" value="NO_sig/Golgi_transp_ligand-bd"/>
</dbReference>
<dbReference type="GO" id="GO:0015979">
    <property type="term" value="P:photosynthesis"/>
    <property type="evidence" value="ECO:0007669"/>
    <property type="project" value="InterPro"/>
</dbReference>
<dbReference type="GO" id="GO:0030494">
    <property type="term" value="P:bacteriochlorophyll biosynthetic process"/>
    <property type="evidence" value="ECO:0007669"/>
    <property type="project" value="InterPro"/>
</dbReference>
<dbReference type="PANTHER" id="PTHR35090:SF1">
    <property type="entry name" value="SLR0144 PROTEIN"/>
    <property type="match status" value="1"/>
</dbReference>
<name>A0A8J4H6Y2_9PROT</name>
<dbReference type="InterPro" id="IPR010249">
    <property type="entry name" value="BchJ"/>
</dbReference>
<organism evidence="2">
    <name type="scientific">Acidicaldus sp</name>
    <dbReference type="NCBI Taxonomy" id="1872105"/>
    <lineage>
        <taxon>Bacteria</taxon>
        <taxon>Pseudomonadati</taxon>
        <taxon>Pseudomonadota</taxon>
        <taxon>Alphaproteobacteria</taxon>
        <taxon>Acetobacterales</taxon>
        <taxon>Acetobacteraceae</taxon>
        <taxon>Acidicaldus</taxon>
    </lineage>
</organism>
<evidence type="ECO:0000259" key="1">
    <source>
        <dbReference type="SMART" id="SM00989"/>
    </source>
</evidence>
<dbReference type="InterPro" id="IPR004096">
    <property type="entry name" value="V4R"/>
</dbReference>
<feature type="domain" description="4-vinyl reductase 4VR" evidence="1">
    <location>
        <begin position="157"/>
        <end position="218"/>
    </location>
</feature>
<dbReference type="AlphaFoldDB" id="A0A8J4H6Y2"/>
<protein>
    <submittedName>
        <fullName evidence="2">Bacteriochlorophyll 4-vinyl reductase</fullName>
    </submittedName>
</protein>
<evidence type="ECO:0000313" key="2">
    <source>
        <dbReference type="EMBL" id="HGC41799.1"/>
    </source>
</evidence>
<proteinExistence type="predicted"/>
<dbReference type="Pfam" id="PF02830">
    <property type="entry name" value="V4R"/>
    <property type="match status" value="1"/>
</dbReference>
<sequence length="230" mass="24737">MDMTNVVATTAGIDRSAPLAAADTIARIGPNAATQVLAAFRIGGEQGEALAKQVFTTAGVAEWLHHPPAAMVDERLVGRIHRAVRAALSPEAAARLLAEAGRLTANYLLAWRIPRPARIALTCLPPRPAAACLLPAIRRHAWTFAGSGQFTSHAGPPAVFTLTGNPLCAGERSGVPLCAWHAAVFERLFQQLVSSRAHVSETECEARGDGACRFIVDWRGRRTPPYRRRR</sequence>
<dbReference type="Gene3D" id="3.30.1380.20">
    <property type="entry name" value="Trafficking protein particle complex subunit 3"/>
    <property type="match status" value="1"/>
</dbReference>
<dbReference type="PANTHER" id="PTHR35090">
    <property type="entry name" value="DNA-DIRECTED RNA POLYMERASE SUBUNIT I"/>
    <property type="match status" value="1"/>
</dbReference>